<dbReference type="EMBL" id="CP002299">
    <property type="protein sequence ID" value="ADP82066.1"/>
    <property type="molecule type" value="Genomic_DNA"/>
</dbReference>
<evidence type="ECO:0000259" key="1">
    <source>
        <dbReference type="Pfam" id="PF00296"/>
    </source>
</evidence>
<dbReference type="RefSeq" id="WP_013425184.1">
    <property type="nucleotide sequence ID" value="NC_014666.1"/>
</dbReference>
<proteinExistence type="predicted"/>
<dbReference type="HOGENOM" id="CLU_027853_5_4_11"/>
<evidence type="ECO:0000313" key="2">
    <source>
        <dbReference type="EMBL" id="ADP82066.1"/>
    </source>
</evidence>
<evidence type="ECO:0000313" key="3">
    <source>
        <dbReference type="Proteomes" id="UP000002484"/>
    </source>
</evidence>
<dbReference type="GO" id="GO:0016705">
    <property type="term" value="F:oxidoreductase activity, acting on paired donors, with incorporation or reduction of molecular oxygen"/>
    <property type="evidence" value="ECO:0007669"/>
    <property type="project" value="InterPro"/>
</dbReference>
<organism evidence="2 3">
    <name type="scientific">Pseudofrankia inefficax (strain DSM 45817 / CECT 9037 / DDB 130130 / EuI1c)</name>
    <name type="common">Frankia inefficax</name>
    <dbReference type="NCBI Taxonomy" id="298654"/>
    <lineage>
        <taxon>Bacteria</taxon>
        <taxon>Bacillati</taxon>
        <taxon>Actinomycetota</taxon>
        <taxon>Actinomycetes</taxon>
        <taxon>Frankiales</taxon>
        <taxon>Frankiaceae</taxon>
        <taxon>Pseudofrankia</taxon>
    </lineage>
</organism>
<dbReference type="InterPro" id="IPR019910">
    <property type="entry name" value="Lucif-like_OxRdtase_MSMEG_4879"/>
</dbReference>
<feature type="domain" description="Luciferase-like" evidence="1">
    <location>
        <begin position="9"/>
        <end position="252"/>
    </location>
</feature>
<sequence>MRIGLGGGGSTPDKLVDQARKAQADGFHSLWYASVVQGDPLVSMALAGRETTAVELGTAVLQTYPCHPLLQAQRIAGAAAAMGRAGLTIGLGPSHQANIEGMYGLSYDHPGRNTEEYLRILTALLRGEAVDFTGQEWTTRVPAATVRLAHPVQVLLAALSPRMLRVAGEYADGAILWMAPAAAIEKHVEPRLAAAARDAGRPAPRIVAGLPICVHDDEQEARAAVAAQSVVYASSPAYQRIMAIGGADSAAEAAIVGDEASVEAQLRGLLDAGATDIHAHIVPAGSDARSSLKRGRDLLSSLARESAS</sequence>
<dbReference type="CDD" id="cd01097">
    <property type="entry name" value="Tetrahydromethanopterin_reductase"/>
    <property type="match status" value="1"/>
</dbReference>
<gene>
    <name evidence="2" type="ordered locus">FraEuI1c_4065</name>
</gene>
<keyword evidence="3" id="KW-1185">Reference proteome</keyword>
<dbReference type="InParanoid" id="E3J818"/>
<dbReference type="PANTHER" id="PTHR43244:SF2">
    <property type="entry name" value="CONSERVED HYPOTHETICAL ALANINE AND PROLINE-RICH PROTEIN"/>
    <property type="match status" value="1"/>
</dbReference>
<dbReference type="SUPFAM" id="SSF51679">
    <property type="entry name" value="Bacterial luciferase-like"/>
    <property type="match status" value="1"/>
</dbReference>
<dbReference type="InterPro" id="IPR036661">
    <property type="entry name" value="Luciferase-like_sf"/>
</dbReference>
<dbReference type="eggNOG" id="COG2141">
    <property type="taxonomic scope" value="Bacteria"/>
</dbReference>
<reference evidence="2 3" key="1">
    <citation type="submission" date="2010-10" db="EMBL/GenBank/DDBJ databases">
        <title>Complete sequence of Frankia sp. EuI1c.</title>
        <authorList>
            <consortium name="US DOE Joint Genome Institute"/>
            <person name="Lucas S."/>
            <person name="Copeland A."/>
            <person name="Lapidus A."/>
            <person name="Cheng J.-F."/>
            <person name="Bruce D."/>
            <person name="Goodwin L."/>
            <person name="Pitluck S."/>
            <person name="Chertkov O."/>
            <person name="Detter J.C."/>
            <person name="Han C."/>
            <person name="Tapia R."/>
            <person name="Land M."/>
            <person name="Hauser L."/>
            <person name="Jeffries C."/>
            <person name="Kyrpides N."/>
            <person name="Ivanova N."/>
            <person name="Mikhailova N."/>
            <person name="Beauchemin N."/>
            <person name="Sen A."/>
            <person name="Sur S.A."/>
            <person name="Gtari M."/>
            <person name="Wall L."/>
            <person name="Tisa L."/>
            <person name="Woyke T."/>
        </authorList>
    </citation>
    <scope>NUCLEOTIDE SEQUENCE [LARGE SCALE GENOMIC DNA]</scope>
    <source>
        <strain evidence="3">DSM 45817 / CECT 9037 / EuI1c</strain>
    </source>
</reference>
<dbReference type="AlphaFoldDB" id="E3J818"/>
<dbReference type="NCBIfam" id="TIGR03564">
    <property type="entry name" value="F420_MSMEG_4879"/>
    <property type="match status" value="1"/>
</dbReference>
<dbReference type="Pfam" id="PF00296">
    <property type="entry name" value="Bac_luciferase"/>
    <property type="match status" value="1"/>
</dbReference>
<dbReference type="Gene3D" id="3.20.20.30">
    <property type="entry name" value="Luciferase-like domain"/>
    <property type="match status" value="1"/>
</dbReference>
<dbReference type="STRING" id="298654.FraEuI1c_4065"/>
<dbReference type="InterPro" id="IPR050564">
    <property type="entry name" value="F420-G6PD/mer"/>
</dbReference>
<dbReference type="PANTHER" id="PTHR43244">
    <property type="match status" value="1"/>
</dbReference>
<name>E3J818_PSEI1</name>
<accession>E3J818</accession>
<protein>
    <submittedName>
        <fullName evidence="2">F420-dependent oxidoreductase</fullName>
    </submittedName>
</protein>
<dbReference type="OrthoDB" id="7816697at2"/>
<dbReference type="Proteomes" id="UP000002484">
    <property type="component" value="Chromosome"/>
</dbReference>
<dbReference type="KEGG" id="fri:FraEuI1c_4065"/>
<dbReference type="InterPro" id="IPR011251">
    <property type="entry name" value="Luciferase-like_dom"/>
</dbReference>